<dbReference type="PANTHER" id="PTHR34388">
    <property type="entry name" value="DNA POLYMERASE III SUBUNIT DELTA"/>
    <property type="match status" value="1"/>
</dbReference>
<evidence type="ECO:0000256" key="3">
    <source>
        <dbReference type="ARBA" id="ARBA00022679"/>
    </source>
</evidence>
<accession>A0ABW0U8F6</accession>
<comment type="similarity">
    <text evidence="7">Belongs to the DNA polymerase HolA subunit family.</text>
</comment>
<evidence type="ECO:0000256" key="1">
    <source>
        <dbReference type="ARBA" id="ARBA00012417"/>
    </source>
</evidence>
<evidence type="ECO:0000313" key="12">
    <source>
        <dbReference type="Proteomes" id="UP001596143"/>
    </source>
</evidence>
<comment type="caution">
    <text evidence="11">The sequence shown here is derived from an EMBL/GenBank/DDBJ whole genome shotgun (WGS) entry which is preliminary data.</text>
</comment>
<dbReference type="Pfam" id="PF06144">
    <property type="entry name" value="DNA_pol3_delta"/>
    <property type="match status" value="1"/>
</dbReference>
<keyword evidence="3 11" id="KW-0808">Transferase</keyword>
<protein>
    <recommendedName>
        <fullName evidence="2">DNA polymerase III subunit delta</fullName>
        <ecNumber evidence="1">2.7.7.7</ecNumber>
    </recommendedName>
</protein>
<dbReference type="Gene3D" id="1.20.272.10">
    <property type="match status" value="1"/>
</dbReference>
<dbReference type="Proteomes" id="UP001596143">
    <property type="component" value="Unassembled WGS sequence"/>
</dbReference>
<sequence>MDYFSFVKEIEKNRIHPLYLLYGKEDFLIKDSVDKIVSTLLTEEEKDFNYSIYDMKEVPIQVAVEEGETLPFFGERRVIFLKNCYFLTTVKEKEKVEHDLSTFEKYIQSPAEETVMIVSVGHEKLDERKKIVKQLKKNGVFLEANAFQEKELRQWIDNFEREISLQLEEKAKNKLVQLTGRNMMTLTSELNKLSLYGEEGGVITEADIEELVPRTLEDNIFELVDSVVRGKAERAMDIFYDLIKQKEEPIKIVALLARQFRIILQASYLHKKGYTQKQIASQIKVHPYAVKMALAQGKRFDERQLTNILQTLATVDYDMKTGKMEKQLRLELCLLELLHE</sequence>
<reference evidence="12" key="1">
    <citation type="journal article" date="2019" name="Int. J. Syst. Evol. Microbiol.">
        <title>The Global Catalogue of Microorganisms (GCM) 10K type strain sequencing project: providing services to taxonomists for standard genome sequencing and annotation.</title>
        <authorList>
            <consortium name="The Broad Institute Genomics Platform"/>
            <consortium name="The Broad Institute Genome Sequencing Center for Infectious Disease"/>
            <person name="Wu L."/>
            <person name="Ma J."/>
        </authorList>
    </citation>
    <scope>NUCLEOTIDE SEQUENCE [LARGE SCALE GENOMIC DNA]</scope>
    <source>
        <strain evidence="12">CGMCC 1.15790</strain>
    </source>
</reference>
<dbReference type="PANTHER" id="PTHR34388:SF1">
    <property type="entry name" value="DNA POLYMERASE III SUBUNIT DELTA"/>
    <property type="match status" value="1"/>
</dbReference>
<evidence type="ECO:0000259" key="9">
    <source>
        <dbReference type="Pfam" id="PF06144"/>
    </source>
</evidence>
<dbReference type="NCBIfam" id="TIGR01128">
    <property type="entry name" value="holA"/>
    <property type="match status" value="1"/>
</dbReference>
<dbReference type="SUPFAM" id="SSF48019">
    <property type="entry name" value="post-AAA+ oligomerization domain-like"/>
    <property type="match status" value="1"/>
</dbReference>
<evidence type="ECO:0000256" key="7">
    <source>
        <dbReference type="ARBA" id="ARBA00034754"/>
    </source>
</evidence>
<keyword evidence="12" id="KW-1185">Reference proteome</keyword>
<dbReference type="Gene3D" id="3.40.50.300">
    <property type="entry name" value="P-loop containing nucleotide triphosphate hydrolases"/>
    <property type="match status" value="1"/>
</dbReference>
<feature type="domain" description="DNA polymerase III delta N-terminal" evidence="9">
    <location>
        <begin position="19"/>
        <end position="144"/>
    </location>
</feature>
<evidence type="ECO:0000259" key="10">
    <source>
        <dbReference type="Pfam" id="PF21694"/>
    </source>
</evidence>
<dbReference type="EMBL" id="JBHSPF010000068">
    <property type="protein sequence ID" value="MFC5629757.1"/>
    <property type="molecule type" value="Genomic_DNA"/>
</dbReference>
<gene>
    <name evidence="11" type="primary">holA</name>
    <name evidence="11" type="ORF">ACFPTR_12955</name>
</gene>
<organism evidence="11 12">
    <name type="scientific">Aliibacillus thermotolerans</name>
    <dbReference type="NCBI Taxonomy" id="1834418"/>
    <lineage>
        <taxon>Bacteria</taxon>
        <taxon>Bacillati</taxon>
        <taxon>Bacillota</taxon>
        <taxon>Bacilli</taxon>
        <taxon>Bacillales</taxon>
        <taxon>Bacillaceae</taxon>
        <taxon>Aliibacillus</taxon>
    </lineage>
</organism>
<keyword evidence="4 11" id="KW-0548">Nucleotidyltransferase</keyword>
<evidence type="ECO:0000256" key="5">
    <source>
        <dbReference type="ARBA" id="ARBA00022705"/>
    </source>
</evidence>
<dbReference type="EC" id="2.7.7.7" evidence="1"/>
<dbReference type="InterPro" id="IPR048466">
    <property type="entry name" value="DNA_pol3_delta-like_C"/>
</dbReference>
<proteinExistence type="inferred from homology"/>
<evidence type="ECO:0000256" key="4">
    <source>
        <dbReference type="ARBA" id="ARBA00022695"/>
    </source>
</evidence>
<keyword evidence="5" id="KW-0235">DNA replication</keyword>
<evidence type="ECO:0000313" key="11">
    <source>
        <dbReference type="EMBL" id="MFC5629757.1"/>
    </source>
</evidence>
<comment type="catalytic activity">
    <reaction evidence="8">
        <text>DNA(n) + a 2'-deoxyribonucleoside 5'-triphosphate = DNA(n+1) + diphosphate</text>
        <dbReference type="Rhea" id="RHEA:22508"/>
        <dbReference type="Rhea" id="RHEA-COMP:17339"/>
        <dbReference type="Rhea" id="RHEA-COMP:17340"/>
        <dbReference type="ChEBI" id="CHEBI:33019"/>
        <dbReference type="ChEBI" id="CHEBI:61560"/>
        <dbReference type="ChEBI" id="CHEBI:173112"/>
        <dbReference type="EC" id="2.7.7.7"/>
    </reaction>
</comment>
<dbReference type="Gene3D" id="1.10.8.60">
    <property type="match status" value="1"/>
</dbReference>
<name>A0ABW0U8F6_9BACI</name>
<evidence type="ECO:0000256" key="6">
    <source>
        <dbReference type="ARBA" id="ARBA00022932"/>
    </source>
</evidence>
<dbReference type="GO" id="GO:0003887">
    <property type="term" value="F:DNA-directed DNA polymerase activity"/>
    <property type="evidence" value="ECO:0007669"/>
    <property type="project" value="UniProtKB-EC"/>
</dbReference>
<feature type="domain" description="DNA polymerase III delta subunit-like C-terminal" evidence="10">
    <location>
        <begin position="217"/>
        <end position="336"/>
    </location>
</feature>
<dbReference type="Pfam" id="PF21694">
    <property type="entry name" value="DNA_pol3_delta_C"/>
    <property type="match status" value="1"/>
</dbReference>
<dbReference type="InterPro" id="IPR027417">
    <property type="entry name" value="P-loop_NTPase"/>
</dbReference>
<evidence type="ECO:0000256" key="8">
    <source>
        <dbReference type="ARBA" id="ARBA00049244"/>
    </source>
</evidence>
<dbReference type="SUPFAM" id="SSF52540">
    <property type="entry name" value="P-loop containing nucleoside triphosphate hydrolases"/>
    <property type="match status" value="1"/>
</dbReference>
<dbReference type="InterPro" id="IPR005790">
    <property type="entry name" value="DNA_polIII_delta"/>
</dbReference>
<keyword evidence="6" id="KW-0239">DNA-directed DNA polymerase</keyword>
<dbReference type="RefSeq" id="WP_270898151.1">
    <property type="nucleotide sequence ID" value="NZ_JBHSPF010000068.1"/>
</dbReference>
<dbReference type="InterPro" id="IPR008921">
    <property type="entry name" value="DNA_pol3_clamp-load_cplx_C"/>
</dbReference>
<dbReference type="InterPro" id="IPR010372">
    <property type="entry name" value="DNA_pol3_delta_N"/>
</dbReference>
<evidence type="ECO:0000256" key="2">
    <source>
        <dbReference type="ARBA" id="ARBA00017703"/>
    </source>
</evidence>